<gene>
    <name evidence="2" type="ORF">HFP15_28645</name>
</gene>
<keyword evidence="3" id="KW-1185">Reference proteome</keyword>
<sequence>MAVLDPPRLRRLWSSTVGKKAVMGVTGLLLLLFVTAHMLSNLKAFISPASLDHYAAWLRTVLDGALGHGGFLWIARIGLVVCVVLHATAAVQLARRARAARPVRYRHRARVQGDYAARTMRWGGVILALFVVYHLLDLTAGYLNPHGVQGDVYNNVVADFRLWYVTLFYALAVVSLGFHIRHGLWSALQSLGASAAARRAWQATATGYAVFITAGYLSVPFAVLTGLLR</sequence>
<name>A0ABX1JAN4_9PSEU</name>
<accession>A0ABX1JAN4</accession>
<dbReference type="EMBL" id="JAAXLS010000028">
    <property type="protein sequence ID" value="NKQ56847.1"/>
    <property type="molecule type" value="Genomic_DNA"/>
</dbReference>
<evidence type="ECO:0000256" key="1">
    <source>
        <dbReference type="SAM" id="Phobius"/>
    </source>
</evidence>
<dbReference type="Proteomes" id="UP000715441">
    <property type="component" value="Unassembled WGS sequence"/>
</dbReference>
<dbReference type="Gene3D" id="1.20.1300.10">
    <property type="entry name" value="Fumarate reductase/succinate dehydrogenase, transmembrane subunit"/>
    <property type="match status" value="1"/>
</dbReference>
<comment type="caution">
    <text evidence="2">The sequence shown here is derived from an EMBL/GenBank/DDBJ whole genome shotgun (WGS) entry which is preliminary data.</text>
</comment>
<keyword evidence="1" id="KW-0812">Transmembrane</keyword>
<evidence type="ECO:0000313" key="3">
    <source>
        <dbReference type="Proteomes" id="UP000715441"/>
    </source>
</evidence>
<keyword evidence="1" id="KW-1133">Transmembrane helix</keyword>
<dbReference type="NCBIfam" id="TIGR02046">
    <property type="entry name" value="sdhC_b558_fam"/>
    <property type="match status" value="1"/>
</dbReference>
<dbReference type="InterPro" id="IPR034804">
    <property type="entry name" value="SQR/QFR_C/D"/>
</dbReference>
<feature type="transmembrane region" description="Helical" evidence="1">
    <location>
        <begin position="208"/>
        <end position="228"/>
    </location>
</feature>
<organism evidence="2 3">
    <name type="scientific">Amycolatopsis acididurans</name>
    <dbReference type="NCBI Taxonomy" id="2724524"/>
    <lineage>
        <taxon>Bacteria</taxon>
        <taxon>Bacillati</taxon>
        <taxon>Actinomycetota</taxon>
        <taxon>Actinomycetes</taxon>
        <taxon>Pseudonocardiales</taxon>
        <taxon>Pseudonocardiaceae</taxon>
        <taxon>Amycolatopsis</taxon>
    </lineage>
</organism>
<feature type="transmembrane region" description="Helical" evidence="1">
    <location>
        <begin position="162"/>
        <end position="180"/>
    </location>
</feature>
<protein>
    <submittedName>
        <fullName evidence="2">Succinate dehydrogenase cytochrome b subunit</fullName>
    </submittedName>
</protein>
<feature type="transmembrane region" description="Helical" evidence="1">
    <location>
        <begin position="71"/>
        <end position="94"/>
    </location>
</feature>
<dbReference type="CDD" id="cd03498">
    <property type="entry name" value="SQR_TypeB_2_TM"/>
    <property type="match status" value="1"/>
</dbReference>
<proteinExistence type="predicted"/>
<keyword evidence="1" id="KW-0472">Membrane</keyword>
<dbReference type="RefSeq" id="WP_168519878.1">
    <property type="nucleotide sequence ID" value="NZ_JAAXLS010000028.1"/>
</dbReference>
<feature type="transmembrane region" description="Helical" evidence="1">
    <location>
        <begin position="21"/>
        <end position="39"/>
    </location>
</feature>
<dbReference type="InterPro" id="IPR011138">
    <property type="entry name" value="Cytochrome_b-558"/>
</dbReference>
<evidence type="ECO:0000313" key="2">
    <source>
        <dbReference type="EMBL" id="NKQ56847.1"/>
    </source>
</evidence>
<reference evidence="2 3" key="1">
    <citation type="submission" date="2020-04" db="EMBL/GenBank/DDBJ databases">
        <title>Novel species.</title>
        <authorList>
            <person name="Teo W.F.A."/>
            <person name="Lipun K."/>
            <person name="Srisuk N."/>
            <person name="Duangmal K."/>
        </authorList>
    </citation>
    <scope>NUCLEOTIDE SEQUENCE [LARGE SCALE GENOMIC DNA]</scope>
    <source>
        <strain evidence="2 3">K13G38</strain>
    </source>
</reference>
<feature type="transmembrane region" description="Helical" evidence="1">
    <location>
        <begin position="115"/>
        <end position="136"/>
    </location>
</feature>
<dbReference type="SUPFAM" id="SSF81343">
    <property type="entry name" value="Fumarate reductase respiratory complex transmembrane subunits"/>
    <property type="match status" value="1"/>
</dbReference>